<organism evidence="1 2">
    <name type="scientific">Protopolystoma xenopodis</name>
    <dbReference type="NCBI Taxonomy" id="117903"/>
    <lineage>
        <taxon>Eukaryota</taxon>
        <taxon>Metazoa</taxon>
        <taxon>Spiralia</taxon>
        <taxon>Lophotrochozoa</taxon>
        <taxon>Platyhelminthes</taxon>
        <taxon>Monogenea</taxon>
        <taxon>Polyopisthocotylea</taxon>
        <taxon>Polystomatidea</taxon>
        <taxon>Polystomatidae</taxon>
        <taxon>Protopolystoma</taxon>
    </lineage>
</organism>
<dbReference type="AlphaFoldDB" id="A0A3S5BCU6"/>
<protein>
    <submittedName>
        <fullName evidence="1">Uncharacterized protein</fullName>
    </submittedName>
</protein>
<proteinExistence type="predicted"/>
<sequence>MGLFWSEFVARRCLLDPQTSRCTRIEWAEINHTNCNSPAAGRTHEGHAKPREIVRLWKVDAAGSGGIMQMKEHTSLFSPNWRMMGPTALHESLKVCPHRLMPELPTARQQTRLSVCSQLETPVRCIDFMAMCDEFVSHSASFLIYSRLCVCALMPEYSKLQSDLKIAGSGILPKELFDLSNMALGMKGCCPTYEGKGQNACLGSYECGLYVKYGGGKQLARELV</sequence>
<name>A0A3S5BCU6_9PLAT</name>
<accession>A0A3S5BCU6</accession>
<evidence type="ECO:0000313" key="1">
    <source>
        <dbReference type="EMBL" id="VEL19764.1"/>
    </source>
</evidence>
<reference evidence="1" key="1">
    <citation type="submission" date="2018-11" db="EMBL/GenBank/DDBJ databases">
        <authorList>
            <consortium name="Pathogen Informatics"/>
        </authorList>
    </citation>
    <scope>NUCLEOTIDE SEQUENCE</scope>
</reference>
<evidence type="ECO:0000313" key="2">
    <source>
        <dbReference type="Proteomes" id="UP000784294"/>
    </source>
</evidence>
<gene>
    <name evidence="1" type="ORF">PXEA_LOCUS13204</name>
</gene>
<dbReference type="Proteomes" id="UP000784294">
    <property type="component" value="Unassembled WGS sequence"/>
</dbReference>
<comment type="caution">
    <text evidence="1">The sequence shown here is derived from an EMBL/GenBank/DDBJ whole genome shotgun (WGS) entry which is preliminary data.</text>
</comment>
<keyword evidence="2" id="KW-1185">Reference proteome</keyword>
<dbReference type="EMBL" id="CAAALY010043162">
    <property type="protein sequence ID" value="VEL19764.1"/>
    <property type="molecule type" value="Genomic_DNA"/>
</dbReference>